<name>A0A916S3H7_9BACI</name>
<dbReference type="Pfam" id="PF10710">
    <property type="entry name" value="DUF2512"/>
    <property type="match status" value="1"/>
</dbReference>
<keyword evidence="1" id="KW-1133">Transmembrane helix</keyword>
<evidence type="ECO:0000313" key="3">
    <source>
        <dbReference type="Proteomes" id="UP000613512"/>
    </source>
</evidence>
<reference evidence="2" key="1">
    <citation type="journal article" date="2014" name="Int. J. Syst. Evol. Microbiol.">
        <title>Complete genome sequence of Corynebacterium casei LMG S-19264T (=DSM 44701T), isolated from a smear-ripened cheese.</title>
        <authorList>
            <consortium name="US DOE Joint Genome Institute (JGI-PGF)"/>
            <person name="Walter F."/>
            <person name="Albersmeier A."/>
            <person name="Kalinowski J."/>
            <person name="Ruckert C."/>
        </authorList>
    </citation>
    <scope>NUCLEOTIDE SEQUENCE</scope>
    <source>
        <strain evidence="2">CGMCC 1.12408</strain>
    </source>
</reference>
<organism evidence="2 3">
    <name type="scientific">Ornithinibacillus halotolerans</name>
    <dbReference type="NCBI Taxonomy" id="1274357"/>
    <lineage>
        <taxon>Bacteria</taxon>
        <taxon>Bacillati</taxon>
        <taxon>Bacillota</taxon>
        <taxon>Bacilli</taxon>
        <taxon>Bacillales</taxon>
        <taxon>Bacillaceae</taxon>
        <taxon>Ornithinibacillus</taxon>
    </lineage>
</organism>
<comment type="caution">
    <text evidence="2">The sequence shown here is derived from an EMBL/GenBank/DDBJ whole genome shotgun (WGS) entry which is preliminary data.</text>
</comment>
<dbReference type="Proteomes" id="UP000613512">
    <property type="component" value="Unassembled WGS sequence"/>
</dbReference>
<feature type="transmembrane region" description="Helical" evidence="1">
    <location>
        <begin position="32"/>
        <end position="51"/>
    </location>
</feature>
<proteinExistence type="predicted"/>
<feature type="transmembrane region" description="Helical" evidence="1">
    <location>
        <begin position="58"/>
        <end position="80"/>
    </location>
</feature>
<gene>
    <name evidence="2" type="ORF">GCM10008025_25380</name>
</gene>
<evidence type="ECO:0008006" key="4">
    <source>
        <dbReference type="Google" id="ProtNLM"/>
    </source>
</evidence>
<keyword evidence="1" id="KW-0472">Membrane</keyword>
<evidence type="ECO:0000313" key="2">
    <source>
        <dbReference type="EMBL" id="GGA80965.1"/>
    </source>
</evidence>
<accession>A0A916S3H7</accession>
<keyword evidence="1" id="KW-0812">Transmembrane</keyword>
<keyword evidence="3" id="KW-1185">Reference proteome</keyword>
<evidence type="ECO:0000256" key="1">
    <source>
        <dbReference type="SAM" id="Phobius"/>
    </source>
</evidence>
<feature type="transmembrane region" description="Helical" evidence="1">
    <location>
        <begin position="86"/>
        <end position="104"/>
    </location>
</feature>
<feature type="transmembrane region" description="Helical" evidence="1">
    <location>
        <begin position="7"/>
        <end position="26"/>
    </location>
</feature>
<reference evidence="2" key="2">
    <citation type="submission" date="2020-09" db="EMBL/GenBank/DDBJ databases">
        <authorList>
            <person name="Sun Q."/>
            <person name="Zhou Y."/>
        </authorList>
    </citation>
    <scope>NUCLEOTIDE SEQUENCE</scope>
    <source>
        <strain evidence="2">CGMCC 1.12408</strain>
    </source>
</reference>
<dbReference type="InterPro" id="IPR019649">
    <property type="entry name" value="DUF2512"/>
</dbReference>
<dbReference type="AlphaFoldDB" id="A0A916S3H7"/>
<protein>
    <recommendedName>
        <fullName evidence="4">DUF2512 family protein</fullName>
    </recommendedName>
</protein>
<dbReference type="EMBL" id="BMEY01000013">
    <property type="protein sequence ID" value="GGA80965.1"/>
    <property type="molecule type" value="Genomic_DNA"/>
</dbReference>
<sequence>MRHVTPFLIKFAMTTVILWIVLGIFYNASIGNILIISLLLSIISYIADVFVLPNVSYFWATIGDFGLAFIGIWFLGNYVFEGTTAVEDAALISAAIIAIGEILFHRYMKQNVFEDIKLVTPRELAISNRLQTEFSKELDEKDKKE</sequence>